<keyword evidence="1" id="KW-0472">Membrane</keyword>
<feature type="transmembrane region" description="Helical" evidence="1">
    <location>
        <begin position="47"/>
        <end position="70"/>
    </location>
</feature>
<keyword evidence="1" id="KW-1133">Transmembrane helix</keyword>
<dbReference type="Pfam" id="PF00990">
    <property type="entry name" value="GGDEF"/>
    <property type="match status" value="1"/>
</dbReference>
<dbReference type="Proteomes" id="UP000730739">
    <property type="component" value="Unassembled WGS sequence"/>
</dbReference>
<feature type="transmembrane region" description="Helical" evidence="1">
    <location>
        <begin position="20"/>
        <end position="41"/>
    </location>
</feature>
<accession>A0ABS4QS70</accession>
<dbReference type="SUPFAM" id="SSF55073">
    <property type="entry name" value="Nucleotide cyclase"/>
    <property type="match status" value="1"/>
</dbReference>
<evidence type="ECO:0000259" key="2">
    <source>
        <dbReference type="PROSITE" id="PS50887"/>
    </source>
</evidence>
<organism evidence="3 4">
    <name type="scientific">Sinorhizobium kostiense</name>
    <dbReference type="NCBI Taxonomy" id="76747"/>
    <lineage>
        <taxon>Bacteria</taxon>
        <taxon>Pseudomonadati</taxon>
        <taxon>Pseudomonadota</taxon>
        <taxon>Alphaproteobacteria</taxon>
        <taxon>Hyphomicrobiales</taxon>
        <taxon>Rhizobiaceae</taxon>
        <taxon>Sinorhizobium/Ensifer group</taxon>
        <taxon>Sinorhizobium</taxon>
    </lineage>
</organism>
<dbReference type="NCBIfam" id="TIGR00254">
    <property type="entry name" value="GGDEF"/>
    <property type="match status" value="1"/>
</dbReference>
<gene>
    <name evidence="3" type="ORF">J2Z31_000007</name>
</gene>
<keyword evidence="1" id="KW-0812">Transmembrane</keyword>
<dbReference type="InterPro" id="IPR000160">
    <property type="entry name" value="GGDEF_dom"/>
</dbReference>
<dbReference type="InterPro" id="IPR043128">
    <property type="entry name" value="Rev_trsase/Diguanyl_cyclase"/>
</dbReference>
<dbReference type="PROSITE" id="PS50887">
    <property type="entry name" value="GGDEF"/>
    <property type="match status" value="1"/>
</dbReference>
<reference evidence="3 4" key="1">
    <citation type="submission" date="2021-03" db="EMBL/GenBank/DDBJ databases">
        <title>Genomic Encyclopedia of Type Strains, Phase IV (KMG-IV): sequencing the most valuable type-strain genomes for metagenomic binning, comparative biology and taxonomic classification.</title>
        <authorList>
            <person name="Goeker M."/>
        </authorList>
    </citation>
    <scope>NUCLEOTIDE SEQUENCE [LARGE SCALE GENOMIC DNA]</scope>
    <source>
        <strain evidence="3 4">DSM 13372</strain>
    </source>
</reference>
<dbReference type="InterPro" id="IPR029787">
    <property type="entry name" value="Nucleotide_cyclase"/>
</dbReference>
<evidence type="ECO:0000313" key="4">
    <source>
        <dbReference type="Proteomes" id="UP000730739"/>
    </source>
</evidence>
<evidence type="ECO:0000256" key="1">
    <source>
        <dbReference type="SAM" id="Phobius"/>
    </source>
</evidence>
<dbReference type="SMART" id="SM00267">
    <property type="entry name" value="GGDEF"/>
    <property type="match status" value="1"/>
</dbReference>
<dbReference type="EMBL" id="JAGILA010000001">
    <property type="protein sequence ID" value="MBP2233517.1"/>
    <property type="molecule type" value="Genomic_DNA"/>
</dbReference>
<sequence>MQREMPFKAQKDWRVARNAIGGIIGFAVLAQLLTYLSLVALSDRPHVAAIVAAGLVSLLMGTPLIVLSAVQFRRAAWLRTQVNHISSRDGTTGCVTGRGLVHHVDGLERRRRRSGDSLQGALIHVRINNLDEMAASFGPQWSDELLQFVASTISTSVRREDIVARTGPASFDVLLTGANESDAAEVSARLTKALASSYFAGEGKAVDLALSVGGVLFEGSIDLERLHRTAASQTVTLTDKAATGPRLVRLPSG</sequence>
<dbReference type="Gene3D" id="3.30.70.270">
    <property type="match status" value="1"/>
</dbReference>
<feature type="domain" description="GGDEF" evidence="2">
    <location>
        <begin position="118"/>
        <end position="253"/>
    </location>
</feature>
<keyword evidence="4" id="KW-1185">Reference proteome</keyword>
<name>A0ABS4QS70_9HYPH</name>
<evidence type="ECO:0000313" key="3">
    <source>
        <dbReference type="EMBL" id="MBP2233517.1"/>
    </source>
</evidence>
<protein>
    <submittedName>
        <fullName evidence="3">Diguanylate cyclase (GGDEF)-like protein</fullName>
    </submittedName>
</protein>
<proteinExistence type="predicted"/>
<comment type="caution">
    <text evidence="3">The sequence shown here is derived from an EMBL/GenBank/DDBJ whole genome shotgun (WGS) entry which is preliminary data.</text>
</comment>
<dbReference type="RefSeq" id="WP_209599839.1">
    <property type="nucleotide sequence ID" value="NZ_JAGILA010000001.1"/>
</dbReference>